<dbReference type="InterPro" id="IPR036236">
    <property type="entry name" value="Znf_C2H2_sf"/>
</dbReference>
<dbReference type="PANTHER" id="PTHR19818:SF139">
    <property type="entry name" value="PAIR-RULE PROTEIN ODD-PAIRED"/>
    <property type="match status" value="1"/>
</dbReference>
<evidence type="ECO:0000256" key="6">
    <source>
        <dbReference type="SAM" id="MobiDB-lite"/>
    </source>
</evidence>
<keyword evidence="3 5" id="KW-0863">Zinc-finger</keyword>
<dbReference type="GO" id="GO:0045944">
    <property type="term" value="P:positive regulation of transcription by RNA polymerase II"/>
    <property type="evidence" value="ECO:0007669"/>
    <property type="project" value="UniProtKB-ARBA"/>
</dbReference>
<feature type="domain" description="C2H2-type" evidence="7">
    <location>
        <begin position="453"/>
        <end position="477"/>
    </location>
</feature>
<dbReference type="PROSITE" id="PS50157">
    <property type="entry name" value="ZINC_FINGER_C2H2_2"/>
    <property type="match status" value="5"/>
</dbReference>
<dbReference type="Proteomes" id="UP001412239">
    <property type="component" value="Unassembled WGS sequence"/>
</dbReference>
<evidence type="ECO:0000313" key="8">
    <source>
        <dbReference type="EMBL" id="CUS07268.1"/>
    </source>
</evidence>
<evidence type="ECO:0000256" key="3">
    <source>
        <dbReference type="ARBA" id="ARBA00022771"/>
    </source>
</evidence>
<protein>
    <recommendedName>
        <fullName evidence="7">C2H2-type domain-containing protein</fullName>
    </recommendedName>
</protein>
<dbReference type="FunFam" id="3.30.160.60:FF:002343">
    <property type="entry name" value="Zinc finger protein 33A"/>
    <property type="match status" value="1"/>
</dbReference>
<feature type="region of interest" description="Disordered" evidence="6">
    <location>
        <begin position="738"/>
        <end position="767"/>
    </location>
</feature>
<dbReference type="Pfam" id="PF23561">
    <property type="entry name" value="zf-C2H2_15"/>
    <property type="match status" value="1"/>
</dbReference>
<evidence type="ECO:0000313" key="9">
    <source>
        <dbReference type="Proteomes" id="UP001412239"/>
    </source>
</evidence>
<dbReference type="InterPro" id="IPR050329">
    <property type="entry name" value="GLI_C2H2-zinc-finger"/>
</dbReference>
<dbReference type="Pfam" id="PF13912">
    <property type="entry name" value="zf-C2H2_6"/>
    <property type="match status" value="1"/>
</dbReference>
<dbReference type="EMBL" id="LN891226">
    <property type="protein sequence ID" value="CUS07268.1"/>
    <property type="molecule type" value="Genomic_DNA"/>
</dbReference>
<gene>
    <name evidence="8" type="ORF">GSTUAT00008649001</name>
</gene>
<dbReference type="FunFam" id="3.30.160.60:FF:000125">
    <property type="entry name" value="Putative zinc finger protein 143"/>
    <property type="match status" value="1"/>
</dbReference>
<dbReference type="Gene3D" id="3.30.160.60">
    <property type="entry name" value="Classic Zinc Finger"/>
    <property type="match status" value="6"/>
</dbReference>
<evidence type="ECO:0000259" key="7">
    <source>
        <dbReference type="PROSITE" id="PS50157"/>
    </source>
</evidence>
<dbReference type="Pfam" id="PF13894">
    <property type="entry name" value="zf-C2H2_4"/>
    <property type="match status" value="1"/>
</dbReference>
<reference evidence="8" key="1">
    <citation type="submission" date="2015-10" db="EMBL/GenBank/DDBJ databases">
        <authorList>
            <person name="Regsiter A."/>
            <person name="william w."/>
        </authorList>
    </citation>
    <scope>NUCLEOTIDE SEQUENCE</scope>
    <source>
        <strain evidence="8">Montdore</strain>
    </source>
</reference>
<dbReference type="GO" id="GO:0000978">
    <property type="term" value="F:RNA polymerase II cis-regulatory region sequence-specific DNA binding"/>
    <property type="evidence" value="ECO:0007669"/>
    <property type="project" value="UniProtKB-ARBA"/>
</dbReference>
<accession>A0A292PKY9</accession>
<dbReference type="GO" id="GO:0005634">
    <property type="term" value="C:nucleus"/>
    <property type="evidence" value="ECO:0007669"/>
    <property type="project" value="UniProtKB-ARBA"/>
</dbReference>
<evidence type="ECO:0000256" key="1">
    <source>
        <dbReference type="ARBA" id="ARBA00022723"/>
    </source>
</evidence>
<dbReference type="InterPro" id="IPR013087">
    <property type="entry name" value="Znf_C2H2_type"/>
</dbReference>
<dbReference type="GO" id="GO:0008270">
    <property type="term" value="F:zinc ion binding"/>
    <property type="evidence" value="ECO:0007669"/>
    <property type="project" value="UniProtKB-KW"/>
</dbReference>
<feature type="domain" description="C2H2-type" evidence="7">
    <location>
        <begin position="579"/>
        <end position="606"/>
    </location>
</feature>
<feature type="region of interest" description="Disordered" evidence="6">
    <location>
        <begin position="1"/>
        <end position="27"/>
    </location>
</feature>
<feature type="domain" description="C2H2-type" evidence="7">
    <location>
        <begin position="663"/>
        <end position="687"/>
    </location>
</feature>
<keyword evidence="2" id="KW-0677">Repeat</keyword>
<evidence type="ECO:0000256" key="2">
    <source>
        <dbReference type="ARBA" id="ARBA00022737"/>
    </source>
</evidence>
<dbReference type="GO" id="GO:0000981">
    <property type="term" value="F:DNA-binding transcription factor activity, RNA polymerase II-specific"/>
    <property type="evidence" value="ECO:0007669"/>
    <property type="project" value="TreeGrafter"/>
</dbReference>
<dbReference type="PANTHER" id="PTHR19818">
    <property type="entry name" value="ZINC FINGER PROTEIN ZIC AND GLI"/>
    <property type="match status" value="1"/>
</dbReference>
<dbReference type="AlphaFoldDB" id="A0A292PKY9"/>
<name>A0A292PKY9_9PEZI</name>
<dbReference type="Pfam" id="PF00096">
    <property type="entry name" value="zf-C2H2"/>
    <property type="match status" value="1"/>
</dbReference>
<dbReference type="FunFam" id="3.30.160.60:FF:000557">
    <property type="entry name" value="zinc finger and SCAN domain-containing protein 29"/>
    <property type="match status" value="1"/>
</dbReference>
<keyword evidence="1" id="KW-0479">Metal-binding</keyword>
<organism evidence="8 9">
    <name type="scientific">Tuber aestivum</name>
    <name type="common">summer truffle</name>
    <dbReference type="NCBI Taxonomy" id="59557"/>
    <lineage>
        <taxon>Eukaryota</taxon>
        <taxon>Fungi</taxon>
        <taxon>Dikarya</taxon>
        <taxon>Ascomycota</taxon>
        <taxon>Pezizomycotina</taxon>
        <taxon>Pezizomycetes</taxon>
        <taxon>Pezizales</taxon>
        <taxon>Tuberaceae</taxon>
        <taxon>Tuber</taxon>
    </lineage>
</organism>
<dbReference type="SUPFAM" id="SSF57667">
    <property type="entry name" value="beta-beta-alpha zinc fingers"/>
    <property type="match status" value="2"/>
</dbReference>
<dbReference type="PROSITE" id="PS00028">
    <property type="entry name" value="ZINC_FINGER_C2H2_1"/>
    <property type="match status" value="4"/>
</dbReference>
<feature type="domain" description="C2H2-type" evidence="7">
    <location>
        <begin position="607"/>
        <end position="634"/>
    </location>
</feature>
<feature type="domain" description="C2H2-type" evidence="7">
    <location>
        <begin position="635"/>
        <end position="662"/>
    </location>
</feature>
<keyword evidence="9" id="KW-1185">Reference proteome</keyword>
<evidence type="ECO:0000256" key="5">
    <source>
        <dbReference type="PROSITE-ProRule" id="PRU00042"/>
    </source>
</evidence>
<sequence length="767" mass="85660">MPSHYDSRASVFTQRPLSLNHRPPPPSPFADIHTAHHPDFRVPLQTAGNRRKRTRFIMISPVSHEHPLFDHHQPEQDKDDQYQNSQHKNLPIRDSSLDFIGSFFGTSLANVVPYDGSMCSLKITEGPGTNLAATLPASLPTQPRAESPCTKDCSTACDRAGCANDCEYDDCGECSGGCLIEVEICDEKECIDGSGSDRDCHGTPCPDADVCHETIICQKDDCSEDQGCSENSCMGSYCHEDSCREGGDDDDICHASCQSNCPVDGYSHSVLGTPQVSTFVSAQTDNTIGWSPSARQSHAPYSNVEPTLLNLDVQSHPQPLPYPLSASSRSSSAFFENPHADYESNYELYSAPSKRRRVSTPMSTPNYGPYPEPHPTTDATLNDCAHQLNCLWNDGCDMSFMDNNSLVSHINSSHINYDAEPVCLWSGCGQEVQDHEVLLDHVKDLHMPHAYQTVCLWKGCNAAFQNDADLQSHLRTHLEGPTEQCLWGSCNTEAHEIDDLEEHLHSEHFITPYDVPEPETEAEPSSSETRVCEWQEVGVDGSSHVCGKAFSSAIELQRHAKDCHIAALRKKTGYFCFWEGCNRRDKPFSQKGKVERHIQTHTGYKSCTCPFCQKEFSAPQALQQHIRTHTGEKPYKCDICGKEFAQGSAMTMHKRVHTGERPLQCDFPGCGKRFSESSNLSKHRKTHNPVGQHRCGFPSCDRSFHRLGRFLRVLLRFLSNGSNWREPYGSQIAKIKLSRSNETPPEDPRHRRLIQQPRLIAPKRGGE</sequence>
<dbReference type="SMART" id="SM00355">
    <property type="entry name" value="ZnF_C2H2"/>
    <property type="match status" value="9"/>
</dbReference>
<evidence type="ECO:0000256" key="4">
    <source>
        <dbReference type="ARBA" id="ARBA00022833"/>
    </source>
</evidence>
<dbReference type="InterPro" id="IPR056436">
    <property type="entry name" value="Znf-C2H2_ZIC1-5/GLI1-3-like"/>
</dbReference>
<proteinExistence type="predicted"/>
<keyword evidence="4" id="KW-0862">Zinc</keyword>